<dbReference type="RefSeq" id="XP_037147602.1">
    <property type="nucleotide sequence ID" value="XM_037297028.1"/>
</dbReference>
<dbReference type="SUPFAM" id="SSF53335">
    <property type="entry name" value="S-adenosyl-L-methionine-dependent methyltransferases"/>
    <property type="match status" value="1"/>
</dbReference>
<feature type="compositionally biased region" description="Low complexity" evidence="1">
    <location>
        <begin position="1"/>
        <end position="14"/>
    </location>
</feature>
<comment type="caution">
    <text evidence="2">The sequence shown here is derived from an EMBL/GenBank/DDBJ whole genome shotgun (WGS) entry which is preliminary data.</text>
</comment>
<dbReference type="EMBL" id="JACCJB010000023">
    <property type="protein sequence ID" value="KAF6218167.1"/>
    <property type="molecule type" value="Genomic_DNA"/>
</dbReference>
<feature type="region of interest" description="Disordered" evidence="1">
    <location>
        <begin position="1"/>
        <end position="47"/>
    </location>
</feature>
<keyword evidence="3" id="KW-1185">Reference proteome</keyword>
<evidence type="ECO:0000313" key="2">
    <source>
        <dbReference type="EMBL" id="KAF6218167.1"/>
    </source>
</evidence>
<evidence type="ECO:0000313" key="3">
    <source>
        <dbReference type="Proteomes" id="UP000593566"/>
    </source>
</evidence>
<proteinExistence type="predicted"/>
<accession>A0A8H6F7I9</accession>
<feature type="compositionally biased region" description="Polar residues" evidence="1">
    <location>
        <begin position="24"/>
        <end position="47"/>
    </location>
</feature>
<protein>
    <recommendedName>
        <fullName evidence="4">Methyltransferase domain-containing protein</fullName>
    </recommendedName>
</protein>
<evidence type="ECO:0008006" key="4">
    <source>
        <dbReference type="Google" id="ProtNLM"/>
    </source>
</evidence>
<dbReference type="AlphaFoldDB" id="A0A8H6F7I9"/>
<dbReference type="Gene3D" id="3.40.50.150">
    <property type="entry name" value="Vaccinia Virus protein VP39"/>
    <property type="match status" value="1"/>
</dbReference>
<organism evidence="2 3">
    <name type="scientific">Letharia lupina</name>
    <dbReference type="NCBI Taxonomy" id="560253"/>
    <lineage>
        <taxon>Eukaryota</taxon>
        <taxon>Fungi</taxon>
        <taxon>Dikarya</taxon>
        <taxon>Ascomycota</taxon>
        <taxon>Pezizomycotina</taxon>
        <taxon>Lecanoromycetes</taxon>
        <taxon>OSLEUM clade</taxon>
        <taxon>Lecanoromycetidae</taxon>
        <taxon>Lecanorales</taxon>
        <taxon>Lecanorineae</taxon>
        <taxon>Parmeliaceae</taxon>
        <taxon>Letharia</taxon>
    </lineage>
</organism>
<dbReference type="GeneID" id="59334530"/>
<sequence length="140" mass="15447">MAARDAMLADATAAKSKEKPKPTTPASRQRTQPQQRARFQQPDVNQNKKWMGVNKTSADFKVLDYGAGTGFLSMAFAPHVSKVHAIDSARGMVDEFNKFAAKTATKRAYPNCKMKAVWGGLIDHEKPQDPKIANAQPSWD</sequence>
<gene>
    <name evidence="2" type="ORF">HO133_006126</name>
</gene>
<name>A0A8H6F7I9_9LECA</name>
<evidence type="ECO:0000256" key="1">
    <source>
        <dbReference type="SAM" id="MobiDB-lite"/>
    </source>
</evidence>
<dbReference type="Proteomes" id="UP000593566">
    <property type="component" value="Unassembled WGS sequence"/>
</dbReference>
<dbReference type="InterPro" id="IPR029063">
    <property type="entry name" value="SAM-dependent_MTases_sf"/>
</dbReference>
<reference evidence="2 3" key="1">
    <citation type="journal article" date="2020" name="Genomics">
        <title>Complete, high-quality genomes from long-read metagenomic sequencing of two wolf lichen thalli reveals enigmatic genome architecture.</title>
        <authorList>
            <person name="McKenzie S.K."/>
            <person name="Walston R.F."/>
            <person name="Allen J.L."/>
        </authorList>
    </citation>
    <scope>NUCLEOTIDE SEQUENCE [LARGE SCALE GENOMIC DNA]</scope>
    <source>
        <strain evidence="2">WasteWater1</strain>
    </source>
</reference>